<organism evidence="2 3">
    <name type="scientific">Tulasnella calospora MUT 4182</name>
    <dbReference type="NCBI Taxonomy" id="1051891"/>
    <lineage>
        <taxon>Eukaryota</taxon>
        <taxon>Fungi</taxon>
        <taxon>Dikarya</taxon>
        <taxon>Basidiomycota</taxon>
        <taxon>Agaricomycotina</taxon>
        <taxon>Agaricomycetes</taxon>
        <taxon>Cantharellales</taxon>
        <taxon>Tulasnellaceae</taxon>
        <taxon>Tulasnella</taxon>
    </lineage>
</organism>
<evidence type="ECO:0000259" key="1">
    <source>
        <dbReference type="Pfam" id="PF13847"/>
    </source>
</evidence>
<dbReference type="EMBL" id="KN822951">
    <property type="protein sequence ID" value="KIO32958.1"/>
    <property type="molecule type" value="Genomic_DNA"/>
</dbReference>
<proteinExistence type="predicted"/>
<accession>A0A0C3LG63</accession>
<dbReference type="AlphaFoldDB" id="A0A0C3LG63"/>
<feature type="domain" description="Methyltransferase" evidence="1">
    <location>
        <begin position="32"/>
        <end position="134"/>
    </location>
</feature>
<name>A0A0C3LG63_9AGAM</name>
<dbReference type="HOGENOM" id="CLU_373064_0_0_1"/>
<evidence type="ECO:0000313" key="2">
    <source>
        <dbReference type="EMBL" id="KIO32958.1"/>
    </source>
</evidence>
<dbReference type="SUPFAM" id="SSF53335">
    <property type="entry name" value="S-adenosyl-L-methionine-dependent methyltransferases"/>
    <property type="match status" value="2"/>
</dbReference>
<dbReference type="Gene3D" id="3.40.50.150">
    <property type="entry name" value="Vaccinia Virus protein VP39"/>
    <property type="match status" value="2"/>
</dbReference>
<dbReference type="InterPro" id="IPR029063">
    <property type="entry name" value="SAM-dependent_MTases_sf"/>
</dbReference>
<protein>
    <recommendedName>
        <fullName evidence="1">Methyltransferase domain-containing protein</fullName>
    </recommendedName>
</protein>
<dbReference type="STRING" id="1051891.A0A0C3LG63"/>
<gene>
    <name evidence="2" type="ORF">M407DRAFT_18114</name>
</gene>
<dbReference type="GO" id="GO:0008168">
    <property type="term" value="F:methyltransferase activity"/>
    <property type="evidence" value="ECO:0007669"/>
    <property type="project" value="TreeGrafter"/>
</dbReference>
<reference evidence="3" key="2">
    <citation type="submission" date="2015-01" db="EMBL/GenBank/DDBJ databases">
        <title>Evolutionary Origins and Diversification of the Mycorrhizal Mutualists.</title>
        <authorList>
            <consortium name="DOE Joint Genome Institute"/>
            <consortium name="Mycorrhizal Genomics Consortium"/>
            <person name="Kohler A."/>
            <person name="Kuo A."/>
            <person name="Nagy L.G."/>
            <person name="Floudas D."/>
            <person name="Copeland A."/>
            <person name="Barry K.W."/>
            <person name="Cichocki N."/>
            <person name="Veneault-Fourrey C."/>
            <person name="LaButti K."/>
            <person name="Lindquist E.A."/>
            <person name="Lipzen A."/>
            <person name="Lundell T."/>
            <person name="Morin E."/>
            <person name="Murat C."/>
            <person name="Riley R."/>
            <person name="Ohm R."/>
            <person name="Sun H."/>
            <person name="Tunlid A."/>
            <person name="Henrissat B."/>
            <person name="Grigoriev I.V."/>
            <person name="Hibbett D.S."/>
            <person name="Martin F."/>
        </authorList>
    </citation>
    <scope>NUCLEOTIDE SEQUENCE [LARGE SCALE GENOMIC DNA]</scope>
    <source>
        <strain evidence="3">MUT 4182</strain>
    </source>
</reference>
<feature type="domain" description="Methyltransferase" evidence="1">
    <location>
        <begin position="405"/>
        <end position="505"/>
    </location>
</feature>
<dbReference type="CDD" id="cd02440">
    <property type="entry name" value="AdoMet_MTases"/>
    <property type="match status" value="2"/>
</dbReference>
<dbReference type="OrthoDB" id="2013972at2759"/>
<dbReference type="Proteomes" id="UP000054248">
    <property type="component" value="Unassembled WGS sequence"/>
</dbReference>
<dbReference type="PANTHER" id="PTHR43591:SF10">
    <property type="entry name" value="ABC TRANSMEMBRANE TYPE-1 DOMAIN-CONTAINING PROTEIN-RELATED"/>
    <property type="match status" value="1"/>
</dbReference>
<keyword evidence="3" id="KW-1185">Reference proteome</keyword>
<feature type="non-terminal residue" evidence="2">
    <location>
        <position position="628"/>
    </location>
</feature>
<dbReference type="PANTHER" id="PTHR43591">
    <property type="entry name" value="METHYLTRANSFERASE"/>
    <property type="match status" value="1"/>
</dbReference>
<reference evidence="2 3" key="1">
    <citation type="submission" date="2014-04" db="EMBL/GenBank/DDBJ databases">
        <authorList>
            <consortium name="DOE Joint Genome Institute"/>
            <person name="Kuo A."/>
            <person name="Girlanda M."/>
            <person name="Perotto S."/>
            <person name="Kohler A."/>
            <person name="Nagy L.G."/>
            <person name="Floudas D."/>
            <person name="Copeland A."/>
            <person name="Barry K.W."/>
            <person name="Cichocki N."/>
            <person name="Veneault-Fourrey C."/>
            <person name="LaButti K."/>
            <person name="Lindquist E.A."/>
            <person name="Lipzen A."/>
            <person name="Lundell T."/>
            <person name="Morin E."/>
            <person name="Murat C."/>
            <person name="Sun H."/>
            <person name="Tunlid A."/>
            <person name="Henrissat B."/>
            <person name="Grigoriev I.V."/>
            <person name="Hibbett D.S."/>
            <person name="Martin F."/>
            <person name="Nordberg H.P."/>
            <person name="Cantor M.N."/>
            <person name="Hua S.X."/>
        </authorList>
    </citation>
    <scope>NUCLEOTIDE SEQUENCE [LARGE SCALE GENOMIC DNA]</scope>
    <source>
        <strain evidence="2 3">MUT 4182</strain>
    </source>
</reference>
<sequence length="628" mass="68897">MLKVALGGLYIRQAAPAVRRPLARRDDGDLNAVLDIGCGSGCWVIDMAKQYPHTELTGMDLTPPDLGSPIPENIRFECDDANYGLSQYFPESQDVVHIRCVSIGIKDYRSLLGQVYNVLRPGGVLLTVDCDMLAYGENQEPITAMSEGESGFSWMNLLLATAFQGIISHSPNAEAYIHTYRWIREMGDNGSPWEEYGERAVWIPLGPWTKELGNVVTATVQGNGASRREFMAAKLMQRTFQHIGATLRPVLLASGNSDETVDRWIREQEAELSYSSSISALPPTLLPSAVMDEETASQSSGIASRSESPYGATEGSVIVASSSPRTSVYSYTSSVEKHLILKELHGRIVNNTNDQYMLPADGEEHGRLDVQHEMLKAALGGLYVRQAAPAVCRALAVRKDGDPNAILDIGTGSGCWVIDMAKRYPQAEAVGMDLAPPNFASPPPANARFECDDANHGFSQYFPESFDIVHARCITIGITDYRSLLGRAYNVLRPGGVLLTVDCDMIVYNENQEPFPSAGEGEPGFSWLNLVINTSLQAILNRNPGARAYFNTSRWIKDMGEKGCPWDESGERVVWVPLGPWTKELQGDRVNRREFIAAQLMQEDCTGIGGTLRPILVASGNPEENVDR</sequence>
<dbReference type="InterPro" id="IPR025714">
    <property type="entry name" value="Methyltranfer_dom"/>
</dbReference>
<evidence type="ECO:0000313" key="3">
    <source>
        <dbReference type="Proteomes" id="UP000054248"/>
    </source>
</evidence>
<dbReference type="Pfam" id="PF13847">
    <property type="entry name" value="Methyltransf_31"/>
    <property type="match status" value="2"/>
</dbReference>